<proteinExistence type="predicted"/>
<dbReference type="AlphaFoldDB" id="F3NMU9"/>
<gene>
    <name evidence="1" type="ORF">SGM_4463</name>
</gene>
<comment type="caution">
    <text evidence="1">The sequence shown here is derived from an EMBL/GenBank/DDBJ whole genome shotgun (WGS) entry which is preliminary data.</text>
</comment>
<evidence type="ECO:0000313" key="1">
    <source>
        <dbReference type="EMBL" id="EGG45135.1"/>
    </source>
</evidence>
<accession>F3NMU9</accession>
<protein>
    <submittedName>
        <fullName evidence="1">Uncharacterized protein</fullName>
    </submittedName>
</protein>
<dbReference type="Proteomes" id="UP000003022">
    <property type="component" value="Unassembled WGS sequence"/>
</dbReference>
<evidence type="ECO:0000313" key="2">
    <source>
        <dbReference type="Proteomes" id="UP000003022"/>
    </source>
</evidence>
<dbReference type="STRING" id="996637.SGM_4463"/>
<reference evidence="1 2" key="1">
    <citation type="journal article" date="2011" name="J. Bacteriol.">
        <title>Draft genome sequence of the marine bacterium Streptomyces griseoaurantiacus M045, which produces novel manumycin-type antibiotics with a pABA core component.</title>
        <authorList>
            <person name="Li F."/>
            <person name="Jiang P."/>
            <person name="Zheng H."/>
            <person name="Wang S."/>
            <person name="Zhao G."/>
            <person name="Qin S."/>
            <person name="Liu Z."/>
        </authorList>
    </citation>
    <scope>NUCLEOTIDE SEQUENCE [LARGE SCALE GENOMIC DNA]</scope>
    <source>
        <strain evidence="1 2">M045</strain>
    </source>
</reference>
<name>F3NMU9_9ACTN</name>
<sequence length="56" mass="6203">MHLEVAVGRSAPAAVVQCTRALVGRPRRPSRSWGLTYATYSCFKRFPDPGINERGL</sequence>
<dbReference type="EMBL" id="AEYX01000041">
    <property type="protein sequence ID" value="EGG45135.1"/>
    <property type="molecule type" value="Genomic_DNA"/>
</dbReference>
<keyword evidence="2" id="KW-1185">Reference proteome</keyword>
<organism evidence="1 2">
    <name type="scientific">Streptomyces griseoaurantiacus M045</name>
    <dbReference type="NCBI Taxonomy" id="996637"/>
    <lineage>
        <taxon>Bacteria</taxon>
        <taxon>Bacillati</taxon>
        <taxon>Actinomycetota</taxon>
        <taxon>Actinomycetes</taxon>
        <taxon>Kitasatosporales</taxon>
        <taxon>Streptomycetaceae</taxon>
        <taxon>Streptomyces</taxon>
        <taxon>Streptomyces aurantiacus group</taxon>
    </lineage>
</organism>